<feature type="region of interest" description="Disordered" evidence="1">
    <location>
        <begin position="36"/>
        <end position="78"/>
    </location>
</feature>
<proteinExistence type="predicted"/>
<comment type="caution">
    <text evidence="2">The sequence shown here is derived from an EMBL/GenBank/DDBJ whole genome shotgun (WGS) entry which is preliminary data.</text>
</comment>
<protein>
    <submittedName>
        <fullName evidence="2">Uncharacterized protein</fullName>
    </submittedName>
</protein>
<sequence length="100" mass="11031">MKFSGCQLCLSADDSVNPSRANPGNNEINQTVKSFSHEMVQQRHDSPQPRTAPPPSPPPLPPPPRPDHPGSQHSYSTEVTLRLGKQITVDPLNSKHNYKN</sequence>
<reference evidence="2 3" key="1">
    <citation type="submission" date="2019-05" db="EMBL/GenBank/DDBJ databases">
        <title>Another draft genome of Portunus trituberculatus and its Hox gene families provides insights of decapod evolution.</title>
        <authorList>
            <person name="Jeong J.-H."/>
            <person name="Song I."/>
            <person name="Kim S."/>
            <person name="Choi T."/>
            <person name="Kim D."/>
            <person name="Ryu S."/>
            <person name="Kim W."/>
        </authorList>
    </citation>
    <scope>NUCLEOTIDE SEQUENCE [LARGE SCALE GENOMIC DNA]</scope>
    <source>
        <tissue evidence="2">Muscle</tissue>
    </source>
</reference>
<dbReference type="Proteomes" id="UP000324222">
    <property type="component" value="Unassembled WGS sequence"/>
</dbReference>
<evidence type="ECO:0000256" key="1">
    <source>
        <dbReference type="SAM" id="MobiDB-lite"/>
    </source>
</evidence>
<dbReference type="AlphaFoldDB" id="A0A5B7HQH6"/>
<organism evidence="2 3">
    <name type="scientific">Portunus trituberculatus</name>
    <name type="common">Swimming crab</name>
    <name type="synonym">Neptunus trituberculatus</name>
    <dbReference type="NCBI Taxonomy" id="210409"/>
    <lineage>
        <taxon>Eukaryota</taxon>
        <taxon>Metazoa</taxon>
        <taxon>Ecdysozoa</taxon>
        <taxon>Arthropoda</taxon>
        <taxon>Crustacea</taxon>
        <taxon>Multicrustacea</taxon>
        <taxon>Malacostraca</taxon>
        <taxon>Eumalacostraca</taxon>
        <taxon>Eucarida</taxon>
        <taxon>Decapoda</taxon>
        <taxon>Pleocyemata</taxon>
        <taxon>Brachyura</taxon>
        <taxon>Eubrachyura</taxon>
        <taxon>Portunoidea</taxon>
        <taxon>Portunidae</taxon>
        <taxon>Portuninae</taxon>
        <taxon>Portunus</taxon>
    </lineage>
</organism>
<accession>A0A5B7HQH6</accession>
<evidence type="ECO:0000313" key="3">
    <source>
        <dbReference type="Proteomes" id="UP000324222"/>
    </source>
</evidence>
<name>A0A5B7HQH6_PORTR</name>
<evidence type="ECO:0000313" key="2">
    <source>
        <dbReference type="EMBL" id="MPC72146.1"/>
    </source>
</evidence>
<dbReference type="EMBL" id="VSRR010034228">
    <property type="protein sequence ID" value="MPC72146.1"/>
    <property type="molecule type" value="Genomic_DNA"/>
</dbReference>
<keyword evidence="3" id="KW-1185">Reference proteome</keyword>
<feature type="compositionally biased region" description="Pro residues" evidence="1">
    <location>
        <begin position="50"/>
        <end position="64"/>
    </location>
</feature>
<gene>
    <name evidence="2" type="ORF">E2C01_066440</name>
</gene>